<accession>A0A2N9HRU7</accession>
<protein>
    <submittedName>
        <fullName evidence="2">Uncharacterized protein</fullName>
    </submittedName>
</protein>
<feature type="compositionally biased region" description="Basic residues" evidence="1">
    <location>
        <begin position="16"/>
        <end position="31"/>
    </location>
</feature>
<gene>
    <name evidence="2" type="ORF">FSB_LOCUS42587</name>
</gene>
<feature type="region of interest" description="Disordered" evidence="1">
    <location>
        <begin position="1"/>
        <end position="67"/>
    </location>
</feature>
<proteinExistence type="predicted"/>
<evidence type="ECO:0000256" key="1">
    <source>
        <dbReference type="SAM" id="MobiDB-lite"/>
    </source>
</evidence>
<organism evidence="2">
    <name type="scientific">Fagus sylvatica</name>
    <name type="common">Beechnut</name>
    <dbReference type="NCBI Taxonomy" id="28930"/>
    <lineage>
        <taxon>Eukaryota</taxon>
        <taxon>Viridiplantae</taxon>
        <taxon>Streptophyta</taxon>
        <taxon>Embryophyta</taxon>
        <taxon>Tracheophyta</taxon>
        <taxon>Spermatophyta</taxon>
        <taxon>Magnoliopsida</taxon>
        <taxon>eudicotyledons</taxon>
        <taxon>Gunneridae</taxon>
        <taxon>Pentapetalae</taxon>
        <taxon>rosids</taxon>
        <taxon>fabids</taxon>
        <taxon>Fagales</taxon>
        <taxon>Fagaceae</taxon>
        <taxon>Fagus</taxon>
    </lineage>
</organism>
<dbReference type="EMBL" id="OIVN01003979">
    <property type="protein sequence ID" value="SPD14705.1"/>
    <property type="molecule type" value="Genomic_DNA"/>
</dbReference>
<sequence length="67" mass="7302">MTTRRLGVQDGSSLAVRRRHSIGQARVRRSLHGNGSSAAVPYGGTRRPRTVTHQCEEARGHRLGSPV</sequence>
<dbReference type="AlphaFoldDB" id="A0A2N9HRU7"/>
<evidence type="ECO:0000313" key="2">
    <source>
        <dbReference type="EMBL" id="SPD14705.1"/>
    </source>
</evidence>
<name>A0A2N9HRU7_FAGSY</name>
<reference evidence="2" key="1">
    <citation type="submission" date="2018-02" db="EMBL/GenBank/DDBJ databases">
        <authorList>
            <person name="Cohen D.B."/>
            <person name="Kent A.D."/>
        </authorList>
    </citation>
    <scope>NUCLEOTIDE SEQUENCE</scope>
</reference>